<dbReference type="InterPro" id="IPR020846">
    <property type="entry name" value="MFS_dom"/>
</dbReference>
<feature type="transmembrane region" description="Helical" evidence="7">
    <location>
        <begin position="97"/>
        <end position="119"/>
    </location>
</feature>
<feature type="transmembrane region" description="Helical" evidence="7">
    <location>
        <begin position="382"/>
        <end position="409"/>
    </location>
</feature>
<dbReference type="InterPro" id="IPR001958">
    <property type="entry name" value="Tet-R_TetA/multi-R_MdtG-like"/>
</dbReference>
<dbReference type="PANTHER" id="PTHR23504:SF3">
    <property type="entry name" value="MAJOR FACILITATOR SUPERFAMILY (MFS) PROFILE DOMAIN-CONTAINING PROTEIN"/>
    <property type="match status" value="1"/>
</dbReference>
<dbReference type="InterPro" id="IPR036259">
    <property type="entry name" value="MFS_trans_sf"/>
</dbReference>
<evidence type="ECO:0000313" key="9">
    <source>
        <dbReference type="EMBL" id="KAL1607231.1"/>
    </source>
</evidence>
<dbReference type="Pfam" id="PF07690">
    <property type="entry name" value="MFS_1"/>
    <property type="match status" value="1"/>
</dbReference>
<dbReference type="Proteomes" id="UP001521222">
    <property type="component" value="Unassembled WGS sequence"/>
</dbReference>
<keyword evidence="5 7" id="KW-0472">Membrane</keyword>
<accession>A0ABR3RS36</accession>
<evidence type="ECO:0000256" key="3">
    <source>
        <dbReference type="ARBA" id="ARBA00022692"/>
    </source>
</evidence>
<keyword evidence="4 7" id="KW-1133">Transmembrane helix</keyword>
<evidence type="ECO:0000256" key="4">
    <source>
        <dbReference type="ARBA" id="ARBA00022989"/>
    </source>
</evidence>
<gene>
    <name evidence="9" type="ORF">SLS59_002193</name>
</gene>
<feature type="transmembrane region" description="Helical" evidence="7">
    <location>
        <begin position="156"/>
        <end position="176"/>
    </location>
</feature>
<evidence type="ECO:0000256" key="5">
    <source>
        <dbReference type="ARBA" id="ARBA00023136"/>
    </source>
</evidence>
<feature type="transmembrane region" description="Helical" evidence="7">
    <location>
        <begin position="131"/>
        <end position="150"/>
    </location>
</feature>
<keyword evidence="10" id="KW-1185">Reference proteome</keyword>
<dbReference type="CDD" id="cd17330">
    <property type="entry name" value="MFS_SLC46_TetA_like"/>
    <property type="match status" value="1"/>
</dbReference>
<evidence type="ECO:0000313" key="10">
    <source>
        <dbReference type="Proteomes" id="UP001521222"/>
    </source>
</evidence>
<keyword evidence="3 7" id="KW-0812">Transmembrane</keyword>
<evidence type="ECO:0000259" key="8">
    <source>
        <dbReference type="PROSITE" id="PS50850"/>
    </source>
</evidence>
<feature type="transmembrane region" description="Helical" evidence="7">
    <location>
        <begin position="229"/>
        <end position="253"/>
    </location>
</feature>
<evidence type="ECO:0000256" key="6">
    <source>
        <dbReference type="SAM" id="MobiDB-lite"/>
    </source>
</evidence>
<dbReference type="EMBL" id="JAKIXB020000006">
    <property type="protein sequence ID" value="KAL1607231.1"/>
    <property type="molecule type" value="Genomic_DNA"/>
</dbReference>
<sequence length="497" mass="53995">MSTPKDHNNGPVHKASDETTPLLATVESAPNAERVDPTVQKPSTDGAHADDENAPLPKTQIFLLCYTRIVEPIAFFSIFPYINSMIEHVGGIEKEDVGFYSGLIESLFSFTQMCVMIFWGKASDRYGRKPVLVTSLLGITIATTLFGMSQSIAQMIAARCFAGVFAGTLITVRAMFSENSTKHTQARAFSYFAFAGNLGIFLGPLLGGALERPAEKYPRVFGHQFFRHYPYILPGLVTSAIALSAAILTTLFVKETLHNHNDKKKNTEGQMTIWQLLKAPGVARVILIYEYVGLLAFTFTAVNPVFLYTPISLGGIGFSPELIAVTIGFSGASQAIWLLFAFPALHKRIGTGDILRLAAWVWPIFFAINPCFNLLLRHGQKAAFWTIAPPTLALGSGVAMAFTAIQLAINDIAPSHETFGTLNAIVLALSCGLRAVAPAVATSVYATGVKYHILGGELFWLLNVILAFGLIGLLRSLPEKAEGRPKKRDAVQVDARI</sequence>
<keyword evidence="2" id="KW-0813">Transport</keyword>
<comment type="subcellular location">
    <subcellularLocation>
        <location evidence="1">Membrane</location>
        <topology evidence="1">Multi-pass membrane protein</topology>
    </subcellularLocation>
</comment>
<proteinExistence type="predicted"/>
<feature type="transmembrane region" description="Helical" evidence="7">
    <location>
        <begin position="61"/>
        <end position="82"/>
    </location>
</feature>
<dbReference type="InterPro" id="IPR011701">
    <property type="entry name" value="MFS"/>
</dbReference>
<dbReference type="Gene3D" id="1.20.1250.20">
    <property type="entry name" value="MFS general substrate transporter like domains"/>
    <property type="match status" value="1"/>
</dbReference>
<feature type="transmembrane region" description="Helical" evidence="7">
    <location>
        <begin position="458"/>
        <end position="477"/>
    </location>
</feature>
<dbReference type="SUPFAM" id="SSF103473">
    <property type="entry name" value="MFS general substrate transporter"/>
    <property type="match status" value="1"/>
</dbReference>
<reference evidence="9 10" key="1">
    <citation type="submission" date="2024-02" db="EMBL/GenBank/DDBJ databases">
        <title>De novo assembly and annotation of 12 fungi associated with fruit tree decline syndrome in Ontario, Canada.</title>
        <authorList>
            <person name="Sulman M."/>
            <person name="Ellouze W."/>
            <person name="Ilyukhin E."/>
        </authorList>
    </citation>
    <scope>NUCLEOTIDE SEQUENCE [LARGE SCALE GENOMIC DNA]</scope>
    <source>
        <strain evidence="9 10">M97-236</strain>
    </source>
</reference>
<name>A0ABR3RS36_9PLEO</name>
<dbReference type="PROSITE" id="PS50850">
    <property type="entry name" value="MFS"/>
    <property type="match status" value="1"/>
</dbReference>
<feature type="transmembrane region" description="Helical" evidence="7">
    <location>
        <begin position="322"/>
        <end position="345"/>
    </location>
</feature>
<feature type="transmembrane region" description="Helical" evidence="7">
    <location>
        <begin position="188"/>
        <end position="209"/>
    </location>
</feature>
<evidence type="ECO:0000256" key="2">
    <source>
        <dbReference type="ARBA" id="ARBA00022448"/>
    </source>
</evidence>
<dbReference type="PANTHER" id="PTHR23504">
    <property type="entry name" value="MAJOR FACILITATOR SUPERFAMILY DOMAIN-CONTAINING PROTEIN 10"/>
    <property type="match status" value="1"/>
</dbReference>
<organism evidence="9 10">
    <name type="scientific">Nothophoma quercina</name>
    <dbReference type="NCBI Taxonomy" id="749835"/>
    <lineage>
        <taxon>Eukaryota</taxon>
        <taxon>Fungi</taxon>
        <taxon>Dikarya</taxon>
        <taxon>Ascomycota</taxon>
        <taxon>Pezizomycotina</taxon>
        <taxon>Dothideomycetes</taxon>
        <taxon>Pleosporomycetidae</taxon>
        <taxon>Pleosporales</taxon>
        <taxon>Pleosporineae</taxon>
        <taxon>Didymellaceae</taxon>
        <taxon>Nothophoma</taxon>
    </lineage>
</organism>
<feature type="transmembrane region" description="Helical" evidence="7">
    <location>
        <begin position="281"/>
        <end position="302"/>
    </location>
</feature>
<feature type="domain" description="Major facilitator superfamily (MFS) profile" evidence="8">
    <location>
        <begin position="60"/>
        <end position="481"/>
    </location>
</feature>
<evidence type="ECO:0000256" key="7">
    <source>
        <dbReference type="SAM" id="Phobius"/>
    </source>
</evidence>
<protein>
    <recommendedName>
        <fullName evidence="8">Major facilitator superfamily (MFS) profile domain-containing protein</fullName>
    </recommendedName>
</protein>
<feature type="region of interest" description="Disordered" evidence="6">
    <location>
        <begin position="1"/>
        <end position="53"/>
    </location>
</feature>
<feature type="transmembrane region" description="Helical" evidence="7">
    <location>
        <begin position="421"/>
        <end position="446"/>
    </location>
</feature>
<evidence type="ECO:0000256" key="1">
    <source>
        <dbReference type="ARBA" id="ARBA00004141"/>
    </source>
</evidence>
<dbReference type="PRINTS" id="PR01035">
    <property type="entry name" value="TCRTETA"/>
</dbReference>
<feature type="transmembrane region" description="Helical" evidence="7">
    <location>
        <begin position="357"/>
        <end position="376"/>
    </location>
</feature>
<comment type="caution">
    <text evidence="9">The sequence shown here is derived from an EMBL/GenBank/DDBJ whole genome shotgun (WGS) entry which is preliminary data.</text>
</comment>